<protein>
    <recommendedName>
        <fullName evidence="1">1-alkyl-2-acetylglycerophosphocholine esterase</fullName>
        <ecNumber evidence="1">3.1.1.47</ecNumber>
    </recommendedName>
</protein>
<accession>A0A0A1T1X9</accession>
<keyword evidence="5" id="KW-0732">Signal</keyword>
<evidence type="ECO:0000313" key="7">
    <source>
        <dbReference type="Proteomes" id="UP000039046"/>
    </source>
</evidence>
<evidence type="ECO:0000256" key="1">
    <source>
        <dbReference type="ARBA" id="ARBA00013201"/>
    </source>
</evidence>
<keyword evidence="3" id="KW-0442">Lipid degradation</keyword>
<dbReference type="HOGENOM" id="CLU_026278_0_0_1"/>
<dbReference type="SUPFAM" id="SSF53474">
    <property type="entry name" value="alpha/beta-Hydrolases"/>
    <property type="match status" value="1"/>
</dbReference>
<dbReference type="Pfam" id="PF03403">
    <property type="entry name" value="PAF-AH_p_II"/>
    <property type="match status" value="2"/>
</dbReference>
<proteinExistence type="predicted"/>
<dbReference type="OrthoDB" id="2363873at2759"/>
<evidence type="ECO:0000313" key="6">
    <source>
        <dbReference type="EMBL" id="CEJ88307.1"/>
    </source>
</evidence>
<dbReference type="Gene3D" id="3.40.50.1820">
    <property type="entry name" value="alpha/beta hydrolase"/>
    <property type="match status" value="1"/>
</dbReference>
<dbReference type="EC" id="3.1.1.47" evidence="1"/>
<evidence type="ECO:0000256" key="3">
    <source>
        <dbReference type="ARBA" id="ARBA00022963"/>
    </source>
</evidence>
<keyword evidence="2" id="KW-0378">Hydrolase</keyword>
<evidence type="ECO:0000256" key="2">
    <source>
        <dbReference type="ARBA" id="ARBA00022801"/>
    </source>
</evidence>
<keyword evidence="7" id="KW-1185">Reference proteome</keyword>
<keyword evidence="4" id="KW-0443">Lipid metabolism</keyword>
<sequence>MHLIAATLFLAAAQALLVPRAPGPYSVAVEHFELIDKSRIDRFASTPNTPRRFMASAYLPISRDHQCQTYTAPYAPVLTTKVYDTLLPGFGLPAGFLEQFEMEYCNASTILPQEHTEMKEFPIAIFGPGLSLSRLAYGAMARSLASLGYIILTVDCPYDAVFVEFPDGSNITMSNPELGKEPLRDEGLATRADDITFLMTQLTNATFTSSVFGNFPGTFDPQRIALYGHSFGGAAAAAVLQRDARAIGGADLDGNVYGDALNKGFKDKPFLLVSSEGIASSGVLNWADFYPKIDASKMELSLKDTQHNAFTDIPLLLEVSRLPPTSPSLVEQNFGTLSGRKIERAVDNIMVGVLGLVFHNKTRALKTIGRDQNIVVVHNDLRGCK</sequence>
<evidence type="ECO:0000256" key="5">
    <source>
        <dbReference type="SAM" id="SignalP"/>
    </source>
</evidence>
<organism evidence="6 7">
    <name type="scientific">[Torrubiella] hemipterigena</name>
    <dbReference type="NCBI Taxonomy" id="1531966"/>
    <lineage>
        <taxon>Eukaryota</taxon>
        <taxon>Fungi</taxon>
        <taxon>Dikarya</taxon>
        <taxon>Ascomycota</taxon>
        <taxon>Pezizomycotina</taxon>
        <taxon>Sordariomycetes</taxon>
        <taxon>Hypocreomycetidae</taxon>
        <taxon>Hypocreales</taxon>
        <taxon>Clavicipitaceae</taxon>
        <taxon>Clavicipitaceae incertae sedis</taxon>
        <taxon>'Torrubiella' clade</taxon>
    </lineage>
</organism>
<dbReference type="GO" id="GO:0016042">
    <property type="term" value="P:lipid catabolic process"/>
    <property type="evidence" value="ECO:0007669"/>
    <property type="project" value="UniProtKB-KW"/>
</dbReference>
<dbReference type="GO" id="GO:0003847">
    <property type="term" value="F:1-alkyl-2-acetylglycerophosphocholine esterase activity"/>
    <property type="evidence" value="ECO:0007669"/>
    <property type="project" value="UniProtKB-EC"/>
</dbReference>
<dbReference type="PANTHER" id="PTHR10272">
    <property type="entry name" value="PLATELET-ACTIVATING FACTOR ACETYLHYDROLASE"/>
    <property type="match status" value="1"/>
</dbReference>
<dbReference type="EMBL" id="CDHN01000002">
    <property type="protein sequence ID" value="CEJ88307.1"/>
    <property type="molecule type" value="Genomic_DNA"/>
</dbReference>
<reference evidence="6 7" key="1">
    <citation type="journal article" date="2015" name="Genome Announc.">
        <title>Draft Genome Sequence and Gene Annotation of the Entomopathogenic Fungus Verticillium hemipterigenum.</title>
        <authorList>
            <person name="Horn F."/>
            <person name="Habel A."/>
            <person name="Scharf D.H."/>
            <person name="Dworschak J."/>
            <person name="Brakhage A.A."/>
            <person name="Guthke R."/>
            <person name="Hertweck C."/>
            <person name="Linde J."/>
        </authorList>
    </citation>
    <scope>NUCLEOTIDE SEQUENCE [LARGE SCALE GENOMIC DNA]</scope>
</reference>
<dbReference type="InterPro" id="IPR029058">
    <property type="entry name" value="AB_hydrolase_fold"/>
</dbReference>
<feature type="signal peptide" evidence="5">
    <location>
        <begin position="1"/>
        <end position="15"/>
    </location>
</feature>
<dbReference type="PANTHER" id="PTHR10272:SF14">
    <property type="entry name" value="PAF ACETYLHYDROLASE FAMILY PROTEIN"/>
    <property type="match status" value="1"/>
</dbReference>
<dbReference type="Proteomes" id="UP000039046">
    <property type="component" value="Unassembled WGS sequence"/>
</dbReference>
<dbReference type="STRING" id="1531966.A0A0A1T1X9"/>
<dbReference type="AlphaFoldDB" id="A0A0A1T1X9"/>
<feature type="chain" id="PRO_5012497749" description="1-alkyl-2-acetylglycerophosphocholine esterase" evidence="5">
    <location>
        <begin position="16"/>
        <end position="385"/>
    </location>
</feature>
<evidence type="ECO:0000256" key="4">
    <source>
        <dbReference type="ARBA" id="ARBA00023098"/>
    </source>
</evidence>
<gene>
    <name evidence="6" type="ORF">VHEMI04680</name>
</gene>
<name>A0A0A1T1X9_9HYPO</name>